<evidence type="ECO:0000256" key="8">
    <source>
        <dbReference type="ARBA" id="ARBA00049348"/>
    </source>
</evidence>
<dbReference type="InterPro" id="IPR001497">
    <property type="entry name" value="MethylDNA_cys_MeTrfase_AS"/>
</dbReference>
<dbReference type="InterPro" id="IPR036631">
    <property type="entry name" value="MGMT_N_sf"/>
</dbReference>
<comment type="catalytic activity">
    <reaction evidence="8">
        <text>a 6-O-methyl-2'-deoxyguanosine in DNA + L-cysteinyl-[protein] = S-methyl-L-cysteinyl-[protein] + a 2'-deoxyguanosine in DNA</text>
        <dbReference type="Rhea" id="RHEA:24000"/>
        <dbReference type="Rhea" id="RHEA-COMP:10131"/>
        <dbReference type="Rhea" id="RHEA-COMP:10132"/>
        <dbReference type="Rhea" id="RHEA-COMP:11367"/>
        <dbReference type="Rhea" id="RHEA-COMP:11368"/>
        <dbReference type="ChEBI" id="CHEBI:29950"/>
        <dbReference type="ChEBI" id="CHEBI:82612"/>
        <dbReference type="ChEBI" id="CHEBI:85445"/>
        <dbReference type="ChEBI" id="CHEBI:85448"/>
        <dbReference type="EC" id="2.1.1.63"/>
    </reaction>
</comment>
<dbReference type="SUPFAM" id="SSF46767">
    <property type="entry name" value="Methylated DNA-protein cysteine methyltransferase, C-terminal domain"/>
    <property type="match status" value="1"/>
</dbReference>
<evidence type="ECO:0000256" key="2">
    <source>
        <dbReference type="ARBA" id="ARBA00008711"/>
    </source>
</evidence>
<dbReference type="Proteomes" id="UP000245202">
    <property type="component" value="Unassembled WGS sequence"/>
</dbReference>
<keyword evidence="7" id="KW-0234">DNA repair</keyword>
<evidence type="ECO:0000256" key="3">
    <source>
        <dbReference type="ARBA" id="ARBA00011918"/>
    </source>
</evidence>
<evidence type="ECO:0000256" key="4">
    <source>
        <dbReference type="ARBA" id="ARBA00022603"/>
    </source>
</evidence>
<reference evidence="10 11" key="1">
    <citation type="submission" date="2017-08" db="EMBL/GenBank/DDBJ databases">
        <title>Substantial Increase in Enzyme Production by Combined Drug-Resistance Mutations in Paenibacillus agaridevorans.</title>
        <authorList>
            <person name="Tanaka Y."/>
            <person name="Funane K."/>
            <person name="Hosaka T."/>
            <person name="Shiwa Y."/>
            <person name="Fujita N."/>
            <person name="Miyazaki T."/>
            <person name="Yoshikawa H."/>
            <person name="Murakami K."/>
            <person name="Kasahara K."/>
            <person name="Inaoka T."/>
            <person name="Hiraga Y."/>
            <person name="Ochi K."/>
        </authorList>
    </citation>
    <scope>NUCLEOTIDE SEQUENCE [LARGE SCALE GENOMIC DNA]</scope>
    <source>
        <strain evidence="10 11">T-3040</strain>
    </source>
</reference>
<dbReference type="AlphaFoldDB" id="A0A2R5F102"/>
<dbReference type="InterPro" id="IPR014048">
    <property type="entry name" value="MethylDNA_cys_MeTrfase_DNA-bd"/>
</dbReference>
<dbReference type="PROSITE" id="PS00374">
    <property type="entry name" value="MGMT"/>
    <property type="match status" value="1"/>
</dbReference>
<gene>
    <name evidence="10" type="ORF">PAT3040_06514</name>
</gene>
<dbReference type="GO" id="GO:0003908">
    <property type="term" value="F:methylated-DNA-[protein]-cysteine S-methyltransferase activity"/>
    <property type="evidence" value="ECO:0007669"/>
    <property type="project" value="UniProtKB-EC"/>
</dbReference>
<dbReference type="EMBL" id="BDQX01000430">
    <property type="protein sequence ID" value="GBG11679.1"/>
    <property type="molecule type" value="Genomic_DNA"/>
</dbReference>
<feature type="domain" description="Methylated-DNA-[protein]-cysteine S-methyltransferase DNA binding" evidence="9">
    <location>
        <begin position="92"/>
        <end position="171"/>
    </location>
</feature>
<keyword evidence="5 10" id="KW-0808">Transferase</keyword>
<comment type="caution">
    <text evidence="10">The sequence shown here is derived from an EMBL/GenBank/DDBJ whole genome shotgun (WGS) entry which is preliminary data.</text>
</comment>
<dbReference type="PANTHER" id="PTHR10815:SF12">
    <property type="entry name" value="METHYLATED-DNA--PROTEIN-CYSTEINE METHYLTRANSFERASE, INDUCIBLE"/>
    <property type="match status" value="1"/>
</dbReference>
<comment type="catalytic activity">
    <reaction evidence="1">
        <text>a 4-O-methyl-thymidine in DNA + L-cysteinyl-[protein] = a thymidine in DNA + S-methyl-L-cysteinyl-[protein]</text>
        <dbReference type="Rhea" id="RHEA:53428"/>
        <dbReference type="Rhea" id="RHEA-COMP:10131"/>
        <dbReference type="Rhea" id="RHEA-COMP:10132"/>
        <dbReference type="Rhea" id="RHEA-COMP:13555"/>
        <dbReference type="Rhea" id="RHEA-COMP:13556"/>
        <dbReference type="ChEBI" id="CHEBI:29950"/>
        <dbReference type="ChEBI" id="CHEBI:82612"/>
        <dbReference type="ChEBI" id="CHEBI:137386"/>
        <dbReference type="ChEBI" id="CHEBI:137387"/>
        <dbReference type="EC" id="2.1.1.63"/>
    </reaction>
</comment>
<dbReference type="CDD" id="cd06445">
    <property type="entry name" value="ATase"/>
    <property type="match status" value="1"/>
</dbReference>
<accession>A0A2R5F102</accession>
<dbReference type="Pfam" id="PF01035">
    <property type="entry name" value="DNA_binding_1"/>
    <property type="match status" value="1"/>
</dbReference>
<evidence type="ECO:0000313" key="10">
    <source>
        <dbReference type="EMBL" id="GBG11679.1"/>
    </source>
</evidence>
<keyword evidence="6" id="KW-0227">DNA damage</keyword>
<dbReference type="InterPro" id="IPR036388">
    <property type="entry name" value="WH-like_DNA-bd_sf"/>
</dbReference>
<dbReference type="EC" id="2.1.1.63" evidence="3"/>
<dbReference type="InterPro" id="IPR036217">
    <property type="entry name" value="MethylDNA_cys_MeTrfase_DNAb"/>
</dbReference>
<sequence length="188" mass="20635">MNKQAGGSRLYWSLIAFGDSHMHIAETERGLCYAGALGEPFDEMAERCTRRFGRIEWIRDDERMKRYGSELAEYAGGNKSLFEGRLDLCGTPFQLRVWKALLDIPFGETRSYADIAKAIDSPSAVRAAGTAIGANPVLVFVPCHRVIGKNGSLAGYRGGLPMKKLLLELEDRAAHSNTGVHLAMGSSR</sequence>
<dbReference type="Gene3D" id="3.30.160.70">
    <property type="entry name" value="Methylated DNA-protein cysteine methyltransferase domain"/>
    <property type="match status" value="1"/>
</dbReference>
<dbReference type="NCBIfam" id="TIGR00589">
    <property type="entry name" value="ogt"/>
    <property type="match status" value="1"/>
</dbReference>
<keyword evidence="4 10" id="KW-0489">Methyltransferase</keyword>
<dbReference type="GO" id="GO:0032259">
    <property type="term" value="P:methylation"/>
    <property type="evidence" value="ECO:0007669"/>
    <property type="project" value="UniProtKB-KW"/>
</dbReference>
<comment type="similarity">
    <text evidence="2">Belongs to the MGMT family.</text>
</comment>
<dbReference type="PANTHER" id="PTHR10815">
    <property type="entry name" value="METHYLATED-DNA--PROTEIN-CYSTEINE METHYLTRANSFERASE"/>
    <property type="match status" value="1"/>
</dbReference>
<evidence type="ECO:0000256" key="6">
    <source>
        <dbReference type="ARBA" id="ARBA00022763"/>
    </source>
</evidence>
<protein>
    <recommendedName>
        <fullName evidence="3">methylated-DNA--[protein]-cysteine S-methyltransferase</fullName>
        <ecNumber evidence="3">2.1.1.63</ecNumber>
    </recommendedName>
</protein>
<evidence type="ECO:0000313" key="11">
    <source>
        <dbReference type="Proteomes" id="UP000245202"/>
    </source>
</evidence>
<proteinExistence type="inferred from homology"/>
<dbReference type="Gene3D" id="1.10.10.10">
    <property type="entry name" value="Winged helix-like DNA-binding domain superfamily/Winged helix DNA-binding domain"/>
    <property type="match status" value="1"/>
</dbReference>
<name>A0A2R5F102_9BACL</name>
<dbReference type="FunFam" id="1.10.10.10:FF:000214">
    <property type="entry name" value="Methylated-DNA--protein-cysteine methyltransferase"/>
    <property type="match status" value="1"/>
</dbReference>
<keyword evidence="11" id="KW-1185">Reference proteome</keyword>
<organism evidence="10 11">
    <name type="scientific">Paenibacillus agaridevorans</name>
    <dbReference type="NCBI Taxonomy" id="171404"/>
    <lineage>
        <taxon>Bacteria</taxon>
        <taxon>Bacillati</taxon>
        <taxon>Bacillota</taxon>
        <taxon>Bacilli</taxon>
        <taxon>Bacillales</taxon>
        <taxon>Paenibacillaceae</taxon>
        <taxon>Paenibacillus</taxon>
    </lineage>
</organism>
<evidence type="ECO:0000259" key="9">
    <source>
        <dbReference type="Pfam" id="PF01035"/>
    </source>
</evidence>
<dbReference type="SUPFAM" id="SSF53155">
    <property type="entry name" value="Methylated DNA-protein cysteine methyltransferase domain"/>
    <property type="match status" value="1"/>
</dbReference>
<dbReference type="GO" id="GO:0006281">
    <property type="term" value="P:DNA repair"/>
    <property type="evidence" value="ECO:0007669"/>
    <property type="project" value="UniProtKB-KW"/>
</dbReference>
<evidence type="ECO:0000256" key="5">
    <source>
        <dbReference type="ARBA" id="ARBA00022679"/>
    </source>
</evidence>
<evidence type="ECO:0000256" key="1">
    <source>
        <dbReference type="ARBA" id="ARBA00001286"/>
    </source>
</evidence>
<evidence type="ECO:0000256" key="7">
    <source>
        <dbReference type="ARBA" id="ARBA00023204"/>
    </source>
</evidence>